<keyword evidence="4 11" id="KW-0547">Nucleotide-binding</keyword>
<comment type="function">
    <text evidence="11">Catalyzes the ATP-dependent conversion of 7-carboxy-7-deazaguanine (CDG) to 7-cyano-7-deazaguanine (preQ(0)).</text>
</comment>
<feature type="binding site" evidence="11">
    <location>
        <position position="199"/>
    </location>
    <ligand>
        <name>Zn(2+)</name>
        <dbReference type="ChEBI" id="CHEBI:29105"/>
    </ligand>
</feature>
<evidence type="ECO:0000256" key="11">
    <source>
        <dbReference type="HAMAP-Rule" id="MF_01633"/>
    </source>
</evidence>
<dbReference type="GO" id="GO:0016879">
    <property type="term" value="F:ligase activity, forming carbon-nitrogen bonds"/>
    <property type="evidence" value="ECO:0007669"/>
    <property type="project" value="UniProtKB-UniRule"/>
</dbReference>
<evidence type="ECO:0000256" key="10">
    <source>
        <dbReference type="ARBA" id="ARBA00047890"/>
    </source>
</evidence>
<evidence type="ECO:0000256" key="1">
    <source>
        <dbReference type="ARBA" id="ARBA00005061"/>
    </source>
</evidence>
<accession>A0A1W2A6T3</accession>
<dbReference type="EMBL" id="FWXY01000004">
    <property type="protein sequence ID" value="SMC56449.1"/>
    <property type="molecule type" value="Genomic_DNA"/>
</dbReference>
<name>A0A1W2A6T3_9BACT</name>
<dbReference type="Gene3D" id="3.40.50.620">
    <property type="entry name" value="HUPs"/>
    <property type="match status" value="1"/>
</dbReference>
<evidence type="ECO:0000256" key="5">
    <source>
        <dbReference type="ARBA" id="ARBA00022785"/>
    </source>
</evidence>
<dbReference type="InterPro" id="IPR018317">
    <property type="entry name" value="QueC"/>
</dbReference>
<evidence type="ECO:0000256" key="4">
    <source>
        <dbReference type="ARBA" id="ARBA00022741"/>
    </source>
</evidence>
<dbReference type="AlphaFoldDB" id="A0A1W2A6T3"/>
<evidence type="ECO:0000256" key="2">
    <source>
        <dbReference type="ARBA" id="ARBA00022598"/>
    </source>
</evidence>
<dbReference type="InterPro" id="IPR014729">
    <property type="entry name" value="Rossmann-like_a/b/a_fold"/>
</dbReference>
<feature type="binding site" evidence="11">
    <location>
        <position position="196"/>
    </location>
    <ligand>
        <name>Zn(2+)</name>
        <dbReference type="ChEBI" id="CHEBI:29105"/>
    </ligand>
</feature>
<dbReference type="SUPFAM" id="SSF52402">
    <property type="entry name" value="Adenine nucleotide alpha hydrolases-like"/>
    <property type="match status" value="1"/>
</dbReference>
<evidence type="ECO:0000256" key="8">
    <source>
        <dbReference type="ARBA" id="ARBA00037993"/>
    </source>
</evidence>
<dbReference type="EC" id="6.3.4.20" evidence="9 11"/>
<dbReference type="PIRSF" id="PIRSF006293">
    <property type="entry name" value="ExsB"/>
    <property type="match status" value="1"/>
</dbReference>
<feature type="binding site" evidence="11">
    <location>
        <position position="185"/>
    </location>
    <ligand>
        <name>Zn(2+)</name>
        <dbReference type="ChEBI" id="CHEBI:29105"/>
    </ligand>
</feature>
<dbReference type="HAMAP" id="MF_01633">
    <property type="entry name" value="QueC"/>
    <property type="match status" value="1"/>
</dbReference>
<organism evidence="12 13">
    <name type="scientific">Desulfocicer vacuolatum DSM 3385</name>
    <dbReference type="NCBI Taxonomy" id="1121400"/>
    <lineage>
        <taxon>Bacteria</taxon>
        <taxon>Pseudomonadati</taxon>
        <taxon>Thermodesulfobacteriota</taxon>
        <taxon>Desulfobacteria</taxon>
        <taxon>Desulfobacterales</taxon>
        <taxon>Desulfobacteraceae</taxon>
        <taxon>Desulfocicer</taxon>
    </lineage>
</organism>
<sequence>MVDAIIVLSGGMDSAVLLADTLEQGKTVEAISFDYGSKHNGRELPMARELCEHFKIDHEIIPLPFINELFSSSLLSSGEDVPDGAYMASNMKSTVVPFRNGIMLSIAAGYAESVEASEVLLGSHSGDHHIYPDCRPEFNNAFAHAVNVGTDGKIDIRFPFSHLNKRDIGDIGRRLGVDFSRTWTCYKGGRIHCGTCGACDERKYALRHEQGLDVTRYLV</sequence>
<dbReference type="PANTHER" id="PTHR42914">
    <property type="entry name" value="7-CYANO-7-DEAZAGUANINE SYNTHASE"/>
    <property type="match status" value="1"/>
</dbReference>
<comment type="pathway">
    <text evidence="1 11">Purine metabolism; 7-cyano-7-deazaguanine biosynthesis.</text>
</comment>
<dbReference type="OrthoDB" id="9789567at2"/>
<feature type="binding site" evidence="11">
    <location>
        <begin position="8"/>
        <end position="18"/>
    </location>
    <ligand>
        <name>ATP</name>
        <dbReference type="ChEBI" id="CHEBI:30616"/>
    </ligand>
</feature>
<dbReference type="UniPathway" id="UPA00391"/>
<keyword evidence="13" id="KW-1185">Reference proteome</keyword>
<keyword evidence="3 11" id="KW-0479">Metal-binding</keyword>
<keyword evidence="6 11" id="KW-0862">Zinc</keyword>
<comment type="similarity">
    <text evidence="8 11">Belongs to the QueC family.</text>
</comment>
<dbReference type="GO" id="GO:0008616">
    <property type="term" value="P:tRNA queuosine(34) biosynthetic process"/>
    <property type="evidence" value="ECO:0007669"/>
    <property type="project" value="UniProtKB-UniRule"/>
</dbReference>
<evidence type="ECO:0000256" key="6">
    <source>
        <dbReference type="ARBA" id="ARBA00022833"/>
    </source>
</evidence>
<dbReference type="STRING" id="1121400.SAMN02746065_104206"/>
<evidence type="ECO:0000256" key="7">
    <source>
        <dbReference type="ARBA" id="ARBA00022840"/>
    </source>
</evidence>
<evidence type="ECO:0000313" key="12">
    <source>
        <dbReference type="EMBL" id="SMC56449.1"/>
    </source>
</evidence>
<reference evidence="12 13" key="1">
    <citation type="submission" date="2017-04" db="EMBL/GenBank/DDBJ databases">
        <authorList>
            <person name="Afonso C.L."/>
            <person name="Miller P.J."/>
            <person name="Scott M.A."/>
            <person name="Spackman E."/>
            <person name="Goraichik I."/>
            <person name="Dimitrov K.M."/>
            <person name="Suarez D.L."/>
            <person name="Swayne D.E."/>
        </authorList>
    </citation>
    <scope>NUCLEOTIDE SEQUENCE [LARGE SCALE GENOMIC DNA]</scope>
    <source>
        <strain evidence="12 13">DSM 3385</strain>
    </source>
</reference>
<keyword evidence="7 11" id="KW-0067">ATP-binding</keyword>
<dbReference type="Proteomes" id="UP000192418">
    <property type="component" value="Unassembled WGS sequence"/>
</dbReference>
<feature type="binding site" evidence="11">
    <location>
        <position position="193"/>
    </location>
    <ligand>
        <name>Zn(2+)</name>
        <dbReference type="ChEBI" id="CHEBI:29105"/>
    </ligand>
</feature>
<evidence type="ECO:0000256" key="9">
    <source>
        <dbReference type="ARBA" id="ARBA00039149"/>
    </source>
</evidence>
<protein>
    <recommendedName>
        <fullName evidence="9 11">7-cyano-7-deazaguanine synthase</fullName>
        <ecNumber evidence="9 11">6.3.4.20</ecNumber>
    </recommendedName>
    <alternativeName>
        <fullName evidence="11">7-cyano-7-carbaguanine synthase</fullName>
    </alternativeName>
    <alternativeName>
        <fullName evidence="11">PreQ(0) synthase</fullName>
    </alternativeName>
    <alternativeName>
        <fullName evidence="11">Queuosine biosynthesis protein QueC</fullName>
    </alternativeName>
</protein>
<dbReference type="PANTHER" id="PTHR42914:SF1">
    <property type="entry name" value="7-CYANO-7-DEAZAGUANINE SYNTHASE"/>
    <property type="match status" value="1"/>
</dbReference>
<dbReference type="RefSeq" id="WP_084067424.1">
    <property type="nucleotide sequence ID" value="NZ_FWXY01000004.1"/>
</dbReference>
<comment type="catalytic activity">
    <reaction evidence="10 11">
        <text>7-carboxy-7-carbaguanine + NH4(+) + 2 ATP = 7-cyano-7-carbaguanine + 2 AMP + 2 diphosphate + 2 H(+)</text>
        <dbReference type="Rhea" id="RHEA:27982"/>
        <dbReference type="ChEBI" id="CHEBI:15378"/>
        <dbReference type="ChEBI" id="CHEBI:28938"/>
        <dbReference type="ChEBI" id="CHEBI:30616"/>
        <dbReference type="ChEBI" id="CHEBI:33019"/>
        <dbReference type="ChEBI" id="CHEBI:45075"/>
        <dbReference type="ChEBI" id="CHEBI:61036"/>
        <dbReference type="ChEBI" id="CHEBI:456215"/>
        <dbReference type="EC" id="6.3.4.20"/>
    </reaction>
</comment>
<comment type="cofactor">
    <cofactor evidence="11">
        <name>Zn(2+)</name>
        <dbReference type="ChEBI" id="CHEBI:29105"/>
    </cofactor>
    <text evidence="11">Binds 1 zinc ion per subunit.</text>
</comment>
<dbReference type="GO" id="GO:0008270">
    <property type="term" value="F:zinc ion binding"/>
    <property type="evidence" value="ECO:0007669"/>
    <property type="project" value="UniProtKB-UniRule"/>
</dbReference>
<evidence type="ECO:0000256" key="3">
    <source>
        <dbReference type="ARBA" id="ARBA00022723"/>
    </source>
</evidence>
<proteinExistence type="inferred from homology"/>
<keyword evidence="2 11" id="KW-0436">Ligase</keyword>
<dbReference type="Pfam" id="PF06508">
    <property type="entry name" value="QueC"/>
    <property type="match status" value="1"/>
</dbReference>
<dbReference type="CDD" id="cd01995">
    <property type="entry name" value="QueC-like"/>
    <property type="match status" value="1"/>
</dbReference>
<keyword evidence="5 11" id="KW-0671">Queuosine biosynthesis</keyword>
<dbReference type="GO" id="GO:0005524">
    <property type="term" value="F:ATP binding"/>
    <property type="evidence" value="ECO:0007669"/>
    <property type="project" value="UniProtKB-UniRule"/>
</dbReference>
<dbReference type="NCBIfam" id="TIGR00364">
    <property type="entry name" value="7-cyano-7-deazaguanine synthase QueC"/>
    <property type="match status" value="1"/>
</dbReference>
<evidence type="ECO:0000313" key="13">
    <source>
        <dbReference type="Proteomes" id="UP000192418"/>
    </source>
</evidence>
<gene>
    <name evidence="11" type="primary">queC</name>
    <name evidence="12" type="ORF">SAMN02746065_104206</name>
</gene>